<dbReference type="EMBL" id="MU250540">
    <property type="protein sequence ID" value="KAG7444493.1"/>
    <property type="molecule type" value="Genomic_DNA"/>
</dbReference>
<dbReference type="RefSeq" id="XP_043037993.1">
    <property type="nucleotide sequence ID" value="XM_043189012.1"/>
</dbReference>
<evidence type="ECO:0000313" key="1">
    <source>
        <dbReference type="EMBL" id="KAG7444493.1"/>
    </source>
</evidence>
<organism evidence="1 2">
    <name type="scientific">Guyanagaster necrorhizus</name>
    <dbReference type="NCBI Taxonomy" id="856835"/>
    <lineage>
        <taxon>Eukaryota</taxon>
        <taxon>Fungi</taxon>
        <taxon>Dikarya</taxon>
        <taxon>Basidiomycota</taxon>
        <taxon>Agaricomycotina</taxon>
        <taxon>Agaricomycetes</taxon>
        <taxon>Agaricomycetidae</taxon>
        <taxon>Agaricales</taxon>
        <taxon>Marasmiineae</taxon>
        <taxon>Physalacriaceae</taxon>
        <taxon>Guyanagaster</taxon>
    </lineage>
</organism>
<accession>A0A9P7VNK8</accession>
<comment type="caution">
    <text evidence="1">The sequence shown here is derived from an EMBL/GenBank/DDBJ whole genome shotgun (WGS) entry which is preliminary data.</text>
</comment>
<dbReference type="AlphaFoldDB" id="A0A9P7VNK8"/>
<reference evidence="1" key="1">
    <citation type="submission" date="2020-11" db="EMBL/GenBank/DDBJ databases">
        <title>Adaptations for nitrogen fixation in a non-lichenized fungal sporocarp promotes dispersal by wood-feeding termites.</title>
        <authorList>
            <consortium name="DOE Joint Genome Institute"/>
            <person name="Koch R.A."/>
            <person name="Yoon G."/>
            <person name="Arayal U."/>
            <person name="Lail K."/>
            <person name="Amirebrahimi M."/>
            <person name="Labutti K."/>
            <person name="Lipzen A."/>
            <person name="Riley R."/>
            <person name="Barry K."/>
            <person name="Henrissat B."/>
            <person name="Grigoriev I.V."/>
            <person name="Herr J.R."/>
            <person name="Aime M.C."/>
        </authorList>
    </citation>
    <scope>NUCLEOTIDE SEQUENCE</scope>
    <source>
        <strain evidence="1">MCA 3950</strain>
    </source>
</reference>
<name>A0A9P7VNK8_9AGAR</name>
<dbReference type="OrthoDB" id="3043932at2759"/>
<dbReference type="Proteomes" id="UP000812287">
    <property type="component" value="Unassembled WGS sequence"/>
</dbReference>
<keyword evidence="2" id="KW-1185">Reference proteome</keyword>
<sequence length="249" mass="27979">MPRPESYSNHGQDHVWPPILSKSYHHIFLLCTHISEVASCLPADTPNPIKRFCEIVLQKLPRDASDIKSFQTESFNSLLVDLAPITLEYKIDASTVEPPIAQKRRDDDERPGDLSTDINFSLIPLLEDLFDPTESSAAPFSLQATNMNHPSRSQPPFSSCFIPDDKVLGGSGKVIKVDRNGNFNIRASDESTHGGEGNRRTRPTIQDVQADQSERNNTTTFSQFSKLVPYQNLLQPIMNLFPLFLWSEP</sequence>
<evidence type="ECO:0000313" key="2">
    <source>
        <dbReference type="Proteomes" id="UP000812287"/>
    </source>
</evidence>
<proteinExistence type="predicted"/>
<protein>
    <submittedName>
        <fullName evidence="1">Uncharacterized protein</fullName>
    </submittedName>
</protein>
<gene>
    <name evidence="1" type="ORF">BT62DRAFT_971227</name>
</gene>
<dbReference type="GeneID" id="66111309"/>